<reference evidence="1" key="2">
    <citation type="journal article" date="2015" name="Data Brief">
        <title>Shoot transcriptome of the giant reed, Arundo donax.</title>
        <authorList>
            <person name="Barrero R.A."/>
            <person name="Guerrero F.D."/>
            <person name="Moolhuijzen P."/>
            <person name="Goolsby J.A."/>
            <person name="Tidwell J."/>
            <person name="Bellgard S.E."/>
            <person name="Bellgard M.I."/>
        </authorList>
    </citation>
    <scope>NUCLEOTIDE SEQUENCE</scope>
    <source>
        <tissue evidence="1">Shoot tissue taken approximately 20 cm above the soil surface</tissue>
    </source>
</reference>
<organism evidence="1">
    <name type="scientific">Arundo donax</name>
    <name type="common">Giant reed</name>
    <name type="synonym">Donax arundinaceus</name>
    <dbReference type="NCBI Taxonomy" id="35708"/>
    <lineage>
        <taxon>Eukaryota</taxon>
        <taxon>Viridiplantae</taxon>
        <taxon>Streptophyta</taxon>
        <taxon>Embryophyta</taxon>
        <taxon>Tracheophyta</taxon>
        <taxon>Spermatophyta</taxon>
        <taxon>Magnoliopsida</taxon>
        <taxon>Liliopsida</taxon>
        <taxon>Poales</taxon>
        <taxon>Poaceae</taxon>
        <taxon>PACMAD clade</taxon>
        <taxon>Arundinoideae</taxon>
        <taxon>Arundineae</taxon>
        <taxon>Arundo</taxon>
    </lineage>
</organism>
<accession>A0A0A8Z195</accession>
<name>A0A0A8Z195_ARUDO</name>
<protein>
    <submittedName>
        <fullName evidence="1">Uncharacterized protein</fullName>
    </submittedName>
</protein>
<proteinExistence type="predicted"/>
<sequence length="80" mass="8756">MYVPRPIAPEAAIAGRTLTIVTSSGSNGHDYNCNSLKSFRAFPNSRFLQYPSIIAFQEYKFFCGITSNNALAATVCPSME</sequence>
<evidence type="ECO:0000313" key="1">
    <source>
        <dbReference type="EMBL" id="JAD33154.1"/>
    </source>
</evidence>
<reference evidence="1" key="1">
    <citation type="submission" date="2014-09" db="EMBL/GenBank/DDBJ databases">
        <authorList>
            <person name="Magalhaes I.L.F."/>
            <person name="Oliveira U."/>
            <person name="Santos F.R."/>
            <person name="Vidigal T.H.D.A."/>
            <person name="Brescovit A.D."/>
            <person name="Santos A.J."/>
        </authorList>
    </citation>
    <scope>NUCLEOTIDE SEQUENCE</scope>
    <source>
        <tissue evidence="1">Shoot tissue taken approximately 20 cm above the soil surface</tissue>
    </source>
</reference>
<dbReference type="EMBL" id="GBRH01264741">
    <property type="protein sequence ID" value="JAD33154.1"/>
    <property type="molecule type" value="Transcribed_RNA"/>
</dbReference>
<dbReference type="AlphaFoldDB" id="A0A0A8Z195"/>